<reference evidence="1 2" key="1">
    <citation type="journal article" date="2024" name="Commun. Biol.">
        <title>Comparative genomic analysis of thermophilic fungi reveals convergent evolutionary adaptations and gene losses.</title>
        <authorList>
            <person name="Steindorff A.S."/>
            <person name="Aguilar-Pontes M.V."/>
            <person name="Robinson A.J."/>
            <person name="Andreopoulos B."/>
            <person name="LaButti K."/>
            <person name="Kuo A."/>
            <person name="Mondo S."/>
            <person name="Riley R."/>
            <person name="Otillar R."/>
            <person name="Haridas S."/>
            <person name="Lipzen A."/>
            <person name="Grimwood J."/>
            <person name="Schmutz J."/>
            <person name="Clum A."/>
            <person name="Reid I.D."/>
            <person name="Moisan M.C."/>
            <person name="Butler G."/>
            <person name="Nguyen T.T.M."/>
            <person name="Dewar K."/>
            <person name="Conant G."/>
            <person name="Drula E."/>
            <person name="Henrissat B."/>
            <person name="Hansel C."/>
            <person name="Singer S."/>
            <person name="Hutchinson M.I."/>
            <person name="de Vries R.P."/>
            <person name="Natvig D.O."/>
            <person name="Powell A.J."/>
            <person name="Tsang A."/>
            <person name="Grigoriev I.V."/>
        </authorList>
    </citation>
    <scope>NUCLEOTIDE SEQUENCE [LARGE SCALE GENOMIC DNA]</scope>
    <source>
        <strain evidence="1 2">CBS 494.80</strain>
    </source>
</reference>
<organism evidence="1 2">
    <name type="scientific">Oculimacula yallundae</name>
    <dbReference type="NCBI Taxonomy" id="86028"/>
    <lineage>
        <taxon>Eukaryota</taxon>
        <taxon>Fungi</taxon>
        <taxon>Dikarya</taxon>
        <taxon>Ascomycota</taxon>
        <taxon>Pezizomycotina</taxon>
        <taxon>Leotiomycetes</taxon>
        <taxon>Helotiales</taxon>
        <taxon>Ploettnerulaceae</taxon>
        <taxon>Oculimacula</taxon>
    </lineage>
</organism>
<dbReference type="EMBL" id="JAZHXI010000015">
    <property type="protein sequence ID" value="KAL2063297.1"/>
    <property type="molecule type" value="Genomic_DNA"/>
</dbReference>
<proteinExistence type="predicted"/>
<name>A0ABR4C0T1_9HELO</name>
<protein>
    <submittedName>
        <fullName evidence="1">Uncharacterized protein</fullName>
    </submittedName>
</protein>
<gene>
    <name evidence="1" type="ORF">VTL71DRAFT_5102</name>
</gene>
<accession>A0ABR4C0T1</accession>
<evidence type="ECO:0000313" key="1">
    <source>
        <dbReference type="EMBL" id="KAL2063297.1"/>
    </source>
</evidence>
<comment type="caution">
    <text evidence="1">The sequence shown here is derived from an EMBL/GenBank/DDBJ whole genome shotgun (WGS) entry which is preliminary data.</text>
</comment>
<dbReference type="Proteomes" id="UP001595075">
    <property type="component" value="Unassembled WGS sequence"/>
</dbReference>
<sequence>MLTSIIELGVGPMPGFEDWASMPRDVLMDLWKQRGNGSDIFDIPRIVRKLVAIERRNLFNWMCLVTAIHGEINPDVLNLAPIIVRRVRMGNQQIWKAKARWGQEGKELESMISYWADLQW</sequence>
<evidence type="ECO:0000313" key="2">
    <source>
        <dbReference type="Proteomes" id="UP001595075"/>
    </source>
</evidence>
<keyword evidence="2" id="KW-1185">Reference proteome</keyword>